<organism evidence="2 3">
    <name type="scientific">Cereibacter changlensis JA139</name>
    <dbReference type="NCBI Taxonomy" id="1188249"/>
    <lineage>
        <taxon>Bacteria</taxon>
        <taxon>Pseudomonadati</taxon>
        <taxon>Pseudomonadota</taxon>
        <taxon>Alphaproteobacteria</taxon>
        <taxon>Rhodobacterales</taxon>
        <taxon>Paracoccaceae</taxon>
        <taxon>Cereibacter</taxon>
    </lineage>
</organism>
<evidence type="ECO:0000313" key="2">
    <source>
        <dbReference type="EMBL" id="PTE22571.1"/>
    </source>
</evidence>
<feature type="chain" id="PRO_5015662710" evidence="1">
    <location>
        <begin position="22"/>
        <end position="206"/>
    </location>
</feature>
<dbReference type="AlphaFoldDB" id="A0A2T4JXE0"/>
<comment type="caution">
    <text evidence="2">The sequence shown here is derived from an EMBL/GenBank/DDBJ whole genome shotgun (WGS) entry which is preliminary data.</text>
</comment>
<dbReference type="EMBL" id="PZKG01000019">
    <property type="protein sequence ID" value="PTE22571.1"/>
    <property type="molecule type" value="Genomic_DNA"/>
</dbReference>
<sequence>MRQAILILALLLPAASVLGTAAEAKPEACLTSLEGFPTPLQYDTDDAEMRQNRSYRERFLGGYGDITCPGYVTLRAMTPGLTDSERSVFCLQYDAKAETYTGFSQGKRNAYVHCAQPTRAFCEKVNDSRDSALAIAGNAGRGALSGVNAVQNGAGAVVMSGTGASIGSALSSLGASTAAALSAPAVLAAAAVTVVAVGGTVYVCSE</sequence>
<dbReference type="OrthoDB" id="7689671at2"/>
<reference evidence="2 3" key="1">
    <citation type="submission" date="2018-03" db="EMBL/GenBank/DDBJ databases">
        <title>Cereibacter changlensis.</title>
        <authorList>
            <person name="Meyer T.E."/>
            <person name="Miller S."/>
            <person name="Lodha T."/>
            <person name="Gandham S."/>
            <person name="Chintalapati S."/>
            <person name="Chintalapati V.R."/>
        </authorList>
    </citation>
    <scope>NUCLEOTIDE SEQUENCE [LARGE SCALE GENOMIC DNA]</scope>
    <source>
        <strain evidence="2 3">JA139</strain>
    </source>
</reference>
<accession>A0A2T4JXE0</accession>
<evidence type="ECO:0000256" key="1">
    <source>
        <dbReference type="SAM" id="SignalP"/>
    </source>
</evidence>
<name>A0A2T4JXE0_9RHOB</name>
<feature type="signal peptide" evidence="1">
    <location>
        <begin position="1"/>
        <end position="21"/>
    </location>
</feature>
<protein>
    <submittedName>
        <fullName evidence="2">Uncharacterized protein</fullName>
    </submittedName>
</protein>
<dbReference type="RefSeq" id="WP_107663085.1">
    <property type="nucleotide sequence ID" value="NZ_PZKG01000019.1"/>
</dbReference>
<dbReference type="Proteomes" id="UP000241010">
    <property type="component" value="Unassembled WGS sequence"/>
</dbReference>
<gene>
    <name evidence="2" type="ORF">C5F48_06425</name>
</gene>
<keyword evidence="1" id="KW-0732">Signal</keyword>
<evidence type="ECO:0000313" key="3">
    <source>
        <dbReference type="Proteomes" id="UP000241010"/>
    </source>
</evidence>
<proteinExistence type="predicted"/>
<keyword evidence="3" id="KW-1185">Reference proteome</keyword>